<dbReference type="InterPro" id="IPR045865">
    <property type="entry name" value="ACT-like_dom_sf"/>
</dbReference>
<feature type="domain" description="A9CJY8-like N-terminal" evidence="1">
    <location>
        <begin position="4"/>
        <end position="44"/>
    </location>
</feature>
<gene>
    <name evidence="2" type="ORF">METZ01_LOCUS239093</name>
</gene>
<name>A0A382HGB7_9ZZZZ</name>
<protein>
    <recommendedName>
        <fullName evidence="1">A9CJY8-like N-terminal domain-containing protein</fullName>
    </recommendedName>
</protein>
<dbReference type="Gene3D" id="3.30.2130.10">
    <property type="entry name" value="VC0802-like"/>
    <property type="match status" value="1"/>
</dbReference>
<evidence type="ECO:0000313" key="2">
    <source>
        <dbReference type="EMBL" id="SVB86239.1"/>
    </source>
</evidence>
<proteinExistence type="predicted"/>
<dbReference type="EMBL" id="UINC01061065">
    <property type="protein sequence ID" value="SVB86239.1"/>
    <property type="molecule type" value="Genomic_DNA"/>
</dbReference>
<dbReference type="InterPro" id="IPR049447">
    <property type="entry name" value="A9CJY8-like_N"/>
</dbReference>
<dbReference type="SUPFAM" id="SSF55021">
    <property type="entry name" value="ACT-like"/>
    <property type="match status" value="1"/>
</dbReference>
<sequence length="53" mass="5672">MTDRFDVCRLEPDAPLPNDLTGLPFRSLTRTVEELSIVVPEGTAPAGCPTESG</sequence>
<reference evidence="2" key="1">
    <citation type="submission" date="2018-05" db="EMBL/GenBank/DDBJ databases">
        <authorList>
            <person name="Lanie J.A."/>
            <person name="Ng W.-L."/>
            <person name="Kazmierczak K.M."/>
            <person name="Andrzejewski T.M."/>
            <person name="Davidsen T.M."/>
            <person name="Wayne K.J."/>
            <person name="Tettelin H."/>
            <person name="Glass J.I."/>
            <person name="Rusch D."/>
            <person name="Podicherti R."/>
            <person name="Tsui H.-C.T."/>
            <person name="Winkler M.E."/>
        </authorList>
    </citation>
    <scope>NUCLEOTIDE SEQUENCE</scope>
</reference>
<accession>A0A382HGB7</accession>
<organism evidence="2">
    <name type="scientific">marine metagenome</name>
    <dbReference type="NCBI Taxonomy" id="408172"/>
    <lineage>
        <taxon>unclassified sequences</taxon>
        <taxon>metagenomes</taxon>
        <taxon>ecological metagenomes</taxon>
    </lineage>
</organism>
<evidence type="ECO:0000259" key="1">
    <source>
        <dbReference type="Pfam" id="PF21631"/>
    </source>
</evidence>
<dbReference type="AlphaFoldDB" id="A0A382HGB7"/>
<dbReference type="Pfam" id="PF21631">
    <property type="entry name" value="A9CJY8-like_N"/>
    <property type="match status" value="1"/>
</dbReference>